<dbReference type="EMBL" id="JASCZI010243533">
    <property type="protein sequence ID" value="MED6213333.1"/>
    <property type="molecule type" value="Genomic_DNA"/>
</dbReference>
<evidence type="ECO:0000313" key="1">
    <source>
        <dbReference type="EMBL" id="MED6213333.1"/>
    </source>
</evidence>
<organism evidence="1 2">
    <name type="scientific">Stylosanthes scabra</name>
    <dbReference type="NCBI Taxonomy" id="79078"/>
    <lineage>
        <taxon>Eukaryota</taxon>
        <taxon>Viridiplantae</taxon>
        <taxon>Streptophyta</taxon>
        <taxon>Embryophyta</taxon>
        <taxon>Tracheophyta</taxon>
        <taxon>Spermatophyta</taxon>
        <taxon>Magnoliopsida</taxon>
        <taxon>eudicotyledons</taxon>
        <taxon>Gunneridae</taxon>
        <taxon>Pentapetalae</taxon>
        <taxon>rosids</taxon>
        <taxon>fabids</taxon>
        <taxon>Fabales</taxon>
        <taxon>Fabaceae</taxon>
        <taxon>Papilionoideae</taxon>
        <taxon>50 kb inversion clade</taxon>
        <taxon>dalbergioids sensu lato</taxon>
        <taxon>Dalbergieae</taxon>
        <taxon>Pterocarpus clade</taxon>
        <taxon>Stylosanthes</taxon>
    </lineage>
</organism>
<comment type="caution">
    <text evidence="1">The sequence shown here is derived from an EMBL/GenBank/DDBJ whole genome shotgun (WGS) entry which is preliminary data.</text>
</comment>
<protein>
    <submittedName>
        <fullName evidence="1">Uncharacterized protein</fullName>
    </submittedName>
</protein>
<proteinExistence type="predicted"/>
<name>A0ABU6YWP2_9FABA</name>
<accession>A0ABU6YWP2</accession>
<reference evidence="1 2" key="1">
    <citation type="journal article" date="2023" name="Plants (Basel)">
        <title>Bridging the Gap: Combining Genomics and Transcriptomics Approaches to Understand Stylosanthes scabra, an Orphan Legume from the Brazilian Caatinga.</title>
        <authorList>
            <person name="Ferreira-Neto J.R.C."/>
            <person name="da Silva M.D."/>
            <person name="Binneck E."/>
            <person name="de Melo N.F."/>
            <person name="da Silva R.H."/>
            <person name="de Melo A.L.T.M."/>
            <person name="Pandolfi V."/>
            <person name="Bustamante F.O."/>
            <person name="Brasileiro-Vidal A.C."/>
            <person name="Benko-Iseppon A.M."/>
        </authorList>
    </citation>
    <scope>NUCLEOTIDE SEQUENCE [LARGE SCALE GENOMIC DNA]</scope>
    <source>
        <tissue evidence="1">Leaves</tissue>
    </source>
</reference>
<evidence type="ECO:0000313" key="2">
    <source>
        <dbReference type="Proteomes" id="UP001341840"/>
    </source>
</evidence>
<keyword evidence="2" id="KW-1185">Reference proteome</keyword>
<dbReference type="Proteomes" id="UP001341840">
    <property type="component" value="Unassembled WGS sequence"/>
</dbReference>
<feature type="non-terminal residue" evidence="1">
    <location>
        <position position="1"/>
    </location>
</feature>
<gene>
    <name evidence="1" type="ORF">PIB30_092082</name>
</gene>
<sequence>SHNAEVIIVPNSKKFIPHGEWWQQDAIPKQKRGKDPPLQQRCHQDLEHQPHILCDALSKVLSDHSSGITDH</sequence>